<evidence type="ECO:0008006" key="4">
    <source>
        <dbReference type="Google" id="ProtNLM"/>
    </source>
</evidence>
<dbReference type="EMBL" id="QGKY02000094">
    <property type="protein sequence ID" value="KAF2604464.1"/>
    <property type="molecule type" value="Genomic_DNA"/>
</dbReference>
<dbReference type="SUPFAM" id="SSF56235">
    <property type="entry name" value="N-terminal nucleophile aminohydrolases (Ntn hydrolases)"/>
    <property type="match status" value="1"/>
</dbReference>
<dbReference type="PANTHER" id="PTHR11599">
    <property type="entry name" value="PROTEASOME SUBUNIT ALPHA/BETA"/>
    <property type="match status" value="1"/>
</dbReference>
<sequence>MDQRHYKKRLVLLSGDKGYYGHIENLRRKGMQIVFITPGVPDIDVCADLTGCDSTNCSLSVSTSAVFKQKTNWRCVLTMPFTNKNKMVRIGKNRRNRQAEAVADILVELSLMSLGFTAIGVKTKEGVVLAVEKRFTSPLLEPSSVERIMEIDDHIGCAITGIIADALILVEHGRVETQVSSSLAVSDRALSFGLSSPIRTTSIRLEIGRTCRNTEERKPVDKSGLVKITGFTKLKAVEKN</sequence>
<gene>
    <name evidence="2" type="ORF">F2Q68_00028511</name>
    <name evidence="3" type="ORF">F2Q70_00028955</name>
</gene>
<dbReference type="GO" id="GO:0005839">
    <property type="term" value="C:proteasome core complex"/>
    <property type="evidence" value="ECO:0007669"/>
    <property type="project" value="InterPro"/>
</dbReference>
<dbReference type="Proteomes" id="UP000712281">
    <property type="component" value="Unassembled WGS sequence"/>
</dbReference>
<dbReference type="Gene3D" id="3.60.20.10">
    <property type="entry name" value="Glutamine Phosphoribosylpyrophosphate, subunit 1, domain 1"/>
    <property type="match status" value="1"/>
</dbReference>
<dbReference type="Pfam" id="PF00227">
    <property type="entry name" value="Proteasome"/>
    <property type="match status" value="1"/>
</dbReference>
<accession>A0A8S9LAP8</accession>
<dbReference type="AlphaFoldDB" id="A0A8S9LAP8"/>
<dbReference type="InterPro" id="IPR001353">
    <property type="entry name" value="Proteasome_sua/b"/>
</dbReference>
<keyword evidence="1" id="KW-0647">Proteasome</keyword>
<name>A0A8S9LAP8_BRACR</name>
<evidence type="ECO:0000313" key="2">
    <source>
        <dbReference type="EMBL" id="KAF2566376.1"/>
    </source>
</evidence>
<organism evidence="3">
    <name type="scientific">Brassica cretica</name>
    <name type="common">Mustard</name>
    <dbReference type="NCBI Taxonomy" id="69181"/>
    <lineage>
        <taxon>Eukaryota</taxon>
        <taxon>Viridiplantae</taxon>
        <taxon>Streptophyta</taxon>
        <taxon>Embryophyta</taxon>
        <taxon>Tracheophyta</taxon>
        <taxon>Spermatophyta</taxon>
        <taxon>Magnoliopsida</taxon>
        <taxon>eudicotyledons</taxon>
        <taxon>Gunneridae</taxon>
        <taxon>Pentapetalae</taxon>
        <taxon>rosids</taxon>
        <taxon>malvids</taxon>
        <taxon>Brassicales</taxon>
        <taxon>Brassicaceae</taxon>
        <taxon>Brassiceae</taxon>
        <taxon>Brassica</taxon>
    </lineage>
</organism>
<proteinExistence type="predicted"/>
<evidence type="ECO:0000256" key="1">
    <source>
        <dbReference type="ARBA" id="ARBA00022942"/>
    </source>
</evidence>
<dbReference type="InterPro" id="IPR050115">
    <property type="entry name" value="Proteasome_alpha"/>
</dbReference>
<dbReference type="GO" id="GO:0051603">
    <property type="term" value="P:proteolysis involved in protein catabolic process"/>
    <property type="evidence" value="ECO:0007669"/>
    <property type="project" value="InterPro"/>
</dbReference>
<comment type="caution">
    <text evidence="3">The sequence shown here is derived from an EMBL/GenBank/DDBJ whole genome shotgun (WGS) entry which is preliminary data.</text>
</comment>
<evidence type="ECO:0000313" key="3">
    <source>
        <dbReference type="EMBL" id="KAF2604464.1"/>
    </source>
</evidence>
<protein>
    <recommendedName>
        <fullName evidence="4">Proteasome alpha-type subunits domain-containing protein</fullName>
    </recommendedName>
</protein>
<reference evidence="3" key="1">
    <citation type="submission" date="2019-12" db="EMBL/GenBank/DDBJ databases">
        <title>Genome sequencing and annotation of Brassica cretica.</title>
        <authorList>
            <person name="Studholme D.J."/>
            <person name="Sarris P.F."/>
        </authorList>
    </citation>
    <scope>NUCLEOTIDE SEQUENCE</scope>
    <source>
        <strain evidence="2">PFS-001/15</strain>
        <strain evidence="3">PFS-102/07</strain>
        <tissue evidence="3">Leaf</tissue>
    </source>
</reference>
<dbReference type="InterPro" id="IPR029055">
    <property type="entry name" value="Ntn_hydrolases_N"/>
</dbReference>
<dbReference type="EMBL" id="QGKW02001911">
    <property type="protein sequence ID" value="KAF2566376.1"/>
    <property type="molecule type" value="Genomic_DNA"/>
</dbReference>